<evidence type="ECO:0000256" key="6">
    <source>
        <dbReference type="ARBA" id="ARBA00022801"/>
    </source>
</evidence>
<gene>
    <name evidence="12" type="primary">fbp</name>
    <name evidence="16" type="ORF">ENS56_08305</name>
</gene>
<organism evidence="16">
    <name type="scientific">Ignavibacterium album</name>
    <dbReference type="NCBI Taxonomy" id="591197"/>
    <lineage>
        <taxon>Bacteria</taxon>
        <taxon>Pseudomonadati</taxon>
        <taxon>Ignavibacteriota</taxon>
        <taxon>Ignavibacteria</taxon>
        <taxon>Ignavibacteriales</taxon>
        <taxon>Ignavibacteriaceae</taxon>
        <taxon>Ignavibacterium</taxon>
    </lineage>
</organism>
<evidence type="ECO:0000256" key="9">
    <source>
        <dbReference type="ARBA" id="ARBA00024331"/>
    </source>
</evidence>
<keyword evidence="6 12" id="KW-0378">Hydrolase</keyword>
<feature type="binding site" evidence="12">
    <location>
        <position position="118"/>
    </location>
    <ligand>
        <name>Mg(2+)</name>
        <dbReference type="ChEBI" id="CHEBI:18420"/>
        <label>1</label>
    </ligand>
</feature>
<dbReference type="SUPFAM" id="SSF56655">
    <property type="entry name" value="Carbohydrate phosphatase"/>
    <property type="match status" value="1"/>
</dbReference>
<keyword evidence="8 12" id="KW-0119">Carbohydrate metabolism</keyword>
<dbReference type="Gene3D" id="3.30.540.10">
    <property type="entry name" value="Fructose-1,6-Bisphosphatase, subunit A, domain 1"/>
    <property type="match status" value="1"/>
</dbReference>
<feature type="binding site" evidence="12">
    <location>
        <position position="116"/>
    </location>
    <ligand>
        <name>Mg(2+)</name>
        <dbReference type="ChEBI" id="CHEBI:18420"/>
        <label>1</label>
    </ligand>
</feature>
<dbReference type="GO" id="GO:0000287">
    <property type="term" value="F:magnesium ion binding"/>
    <property type="evidence" value="ECO:0007669"/>
    <property type="project" value="UniProtKB-UniRule"/>
</dbReference>
<keyword evidence="5 12" id="KW-0479">Metal-binding</keyword>
<dbReference type="GO" id="GO:0005986">
    <property type="term" value="P:sucrose biosynthetic process"/>
    <property type="evidence" value="ECO:0007669"/>
    <property type="project" value="TreeGrafter"/>
</dbReference>
<comment type="caution">
    <text evidence="16">The sequence shown here is derived from an EMBL/GenBank/DDBJ whole genome shotgun (WGS) entry which is preliminary data.</text>
</comment>
<protein>
    <recommendedName>
        <fullName evidence="10 12">Fructose-1,6-bisphosphatase class 1</fullName>
        <shortName evidence="12">FBPase class 1</shortName>
        <ecNumber evidence="3 12">3.1.3.11</ecNumber>
    </recommendedName>
    <alternativeName>
        <fullName evidence="11 12">D-fructose-1,6-bisphosphate 1-phosphohydrolase class 1</fullName>
    </alternativeName>
</protein>
<dbReference type="InterPro" id="IPR033391">
    <property type="entry name" value="FBPase_N"/>
</dbReference>
<dbReference type="InterPro" id="IPR000146">
    <property type="entry name" value="FBPase_class-1"/>
</dbReference>
<comment type="cofactor">
    <cofactor evidence="12">
        <name>Mg(2+)</name>
        <dbReference type="ChEBI" id="CHEBI:18420"/>
    </cofactor>
    <text evidence="12">Binds 2 magnesium ions per subunit.</text>
</comment>
<dbReference type="HAMAP" id="MF_01855">
    <property type="entry name" value="FBPase_class1"/>
    <property type="match status" value="1"/>
</dbReference>
<reference evidence="16" key="1">
    <citation type="journal article" date="2020" name="mSystems">
        <title>Genome- and Community-Level Interaction Insights into Carbon Utilization and Element Cycling Functions of Hydrothermarchaeota in Hydrothermal Sediment.</title>
        <authorList>
            <person name="Zhou Z."/>
            <person name="Liu Y."/>
            <person name="Xu W."/>
            <person name="Pan J."/>
            <person name="Luo Z.H."/>
            <person name="Li M."/>
        </authorList>
    </citation>
    <scope>NUCLEOTIDE SEQUENCE [LARGE SCALE GENOMIC DNA]</scope>
    <source>
        <strain evidence="16">SpSt-500</strain>
    </source>
</reference>
<evidence type="ECO:0000256" key="8">
    <source>
        <dbReference type="ARBA" id="ARBA00023277"/>
    </source>
</evidence>
<dbReference type="GO" id="GO:0006002">
    <property type="term" value="P:fructose 6-phosphate metabolic process"/>
    <property type="evidence" value="ECO:0007669"/>
    <property type="project" value="TreeGrafter"/>
</dbReference>
<feature type="binding site" evidence="12">
    <location>
        <position position="116"/>
    </location>
    <ligand>
        <name>Mg(2+)</name>
        <dbReference type="ChEBI" id="CHEBI:18420"/>
        <label>2</label>
    </ligand>
</feature>
<accession>A0A832DNT1</accession>
<evidence type="ECO:0000256" key="11">
    <source>
        <dbReference type="ARBA" id="ARBA00081210"/>
    </source>
</evidence>
<dbReference type="GO" id="GO:0005829">
    <property type="term" value="C:cytosol"/>
    <property type="evidence" value="ECO:0007669"/>
    <property type="project" value="TreeGrafter"/>
</dbReference>
<comment type="pathway">
    <text evidence="9">Carbohydrate biosynthesis.</text>
</comment>
<evidence type="ECO:0000256" key="12">
    <source>
        <dbReference type="HAMAP-Rule" id="MF_01855"/>
    </source>
</evidence>
<dbReference type="FunFam" id="3.30.540.10:FF:000002">
    <property type="entry name" value="Fructose-1,6-bisphosphatase class 1"/>
    <property type="match status" value="1"/>
</dbReference>
<evidence type="ECO:0000256" key="3">
    <source>
        <dbReference type="ARBA" id="ARBA00013093"/>
    </source>
</evidence>
<feature type="domain" description="Fructose-1-6-bisphosphatase class 1 C-terminal" evidence="15">
    <location>
        <begin position="203"/>
        <end position="332"/>
    </location>
</feature>
<dbReference type="InterPro" id="IPR028343">
    <property type="entry name" value="FBPtase"/>
</dbReference>
<feature type="binding site" evidence="12">
    <location>
        <position position="119"/>
    </location>
    <ligand>
        <name>Mg(2+)</name>
        <dbReference type="ChEBI" id="CHEBI:18420"/>
        <label>2</label>
    </ligand>
</feature>
<comment type="subunit">
    <text evidence="12">Homotetramer.</text>
</comment>
<dbReference type="PRINTS" id="PR00115">
    <property type="entry name" value="F16BPHPHTASE"/>
</dbReference>
<feature type="binding site" evidence="12">
    <location>
        <position position="245"/>
    </location>
    <ligand>
        <name>substrate</name>
    </ligand>
</feature>
<dbReference type="PIRSF" id="PIRSF000904">
    <property type="entry name" value="FBPtase_SBPase"/>
    <property type="match status" value="1"/>
</dbReference>
<feature type="binding site" evidence="12">
    <location>
        <position position="281"/>
    </location>
    <ligand>
        <name>Mg(2+)</name>
        <dbReference type="ChEBI" id="CHEBI:18420"/>
        <label>2</label>
    </ligand>
</feature>
<dbReference type="NCBIfam" id="NF006778">
    <property type="entry name" value="PRK09293.1-1"/>
    <property type="match status" value="1"/>
</dbReference>
<evidence type="ECO:0000256" key="13">
    <source>
        <dbReference type="RuleBase" id="RU000508"/>
    </source>
</evidence>
<sequence>MQKIKFNTLARHIYEEERKYPEATGELSDLLHDLSLAAKVISLEVNKAGLVDILGFTGSSNIHGEEVKKLDVYAHDMLIKAMDHGGHLCVMASEEDEDIIHIPPEFYIGKYVLLFDPLDGSSNIDANVSIGTIFSIYRRISPGNGPGTLEDCLQPGFKQVAAGYIIYGSSTIFVYTAGNGVHGFTLDPSFGEFILSHPNIRTPKKGKIYSINEGNYLYWHPGLKKYIKWLQEEDKSTGRPYSSRYIGSMVADIHRNLLYGGIFMYPADIRNPNGKLRLMYECNPMAFIVEQAGGRASDGKRRILEIQPEKLHQRVPIFIGSEEDVLMVEKFLRENE</sequence>
<name>A0A832DNT1_9BACT</name>
<dbReference type="GO" id="GO:0042132">
    <property type="term" value="F:fructose 1,6-bisphosphate 1-phosphatase activity"/>
    <property type="evidence" value="ECO:0007669"/>
    <property type="project" value="UniProtKB-UniRule"/>
</dbReference>
<dbReference type="Pfam" id="PF18913">
    <property type="entry name" value="FBPase_C"/>
    <property type="match status" value="1"/>
</dbReference>
<dbReference type="Pfam" id="PF00316">
    <property type="entry name" value="FBPase"/>
    <property type="match status" value="1"/>
</dbReference>
<dbReference type="InterPro" id="IPR044015">
    <property type="entry name" value="FBPase_C_dom"/>
</dbReference>
<dbReference type="EC" id="3.1.3.11" evidence="3 12"/>
<feature type="binding site" evidence="12">
    <location>
        <begin position="119"/>
        <end position="122"/>
    </location>
    <ligand>
        <name>substrate</name>
    </ligand>
</feature>
<dbReference type="EMBL" id="DSVI01000010">
    <property type="protein sequence ID" value="HGT48022.1"/>
    <property type="molecule type" value="Genomic_DNA"/>
</dbReference>
<comment type="similarity">
    <text evidence="2 12 13">Belongs to the FBPase class 1 family.</text>
</comment>
<evidence type="ECO:0000256" key="1">
    <source>
        <dbReference type="ARBA" id="ARBA00001273"/>
    </source>
</evidence>
<comment type="catalytic activity">
    <reaction evidence="1 12">
        <text>beta-D-fructose 1,6-bisphosphate + H2O = beta-D-fructose 6-phosphate + phosphate</text>
        <dbReference type="Rhea" id="RHEA:11064"/>
        <dbReference type="ChEBI" id="CHEBI:15377"/>
        <dbReference type="ChEBI" id="CHEBI:32966"/>
        <dbReference type="ChEBI" id="CHEBI:43474"/>
        <dbReference type="ChEBI" id="CHEBI:57634"/>
        <dbReference type="EC" id="3.1.3.11"/>
    </reaction>
</comment>
<comment type="subcellular location">
    <subcellularLocation>
        <location evidence="12">Cytoplasm</location>
    </subcellularLocation>
</comment>
<evidence type="ECO:0000259" key="15">
    <source>
        <dbReference type="Pfam" id="PF18913"/>
    </source>
</evidence>
<feature type="binding site" evidence="12">
    <location>
        <position position="94"/>
    </location>
    <ligand>
        <name>Mg(2+)</name>
        <dbReference type="ChEBI" id="CHEBI:18420"/>
        <label>1</label>
    </ligand>
</feature>
<feature type="binding site" evidence="12">
    <location>
        <position position="212"/>
    </location>
    <ligand>
        <name>substrate</name>
    </ligand>
</feature>
<keyword evidence="7 12" id="KW-0460">Magnesium</keyword>
<evidence type="ECO:0000256" key="7">
    <source>
        <dbReference type="ARBA" id="ARBA00022842"/>
    </source>
</evidence>
<dbReference type="PANTHER" id="PTHR11556">
    <property type="entry name" value="FRUCTOSE-1,6-BISPHOSPHATASE-RELATED"/>
    <property type="match status" value="1"/>
</dbReference>
<dbReference type="GO" id="GO:0006000">
    <property type="term" value="P:fructose metabolic process"/>
    <property type="evidence" value="ECO:0007669"/>
    <property type="project" value="TreeGrafter"/>
</dbReference>
<dbReference type="NCBIfam" id="NF006779">
    <property type="entry name" value="PRK09293.1-3"/>
    <property type="match status" value="1"/>
</dbReference>
<dbReference type="GO" id="GO:0006094">
    <property type="term" value="P:gluconeogenesis"/>
    <property type="evidence" value="ECO:0007669"/>
    <property type="project" value="UniProtKB-UniRule"/>
</dbReference>
<keyword evidence="4 12" id="KW-0963">Cytoplasm</keyword>
<evidence type="ECO:0000313" key="16">
    <source>
        <dbReference type="EMBL" id="HGT48022.1"/>
    </source>
</evidence>
<evidence type="ECO:0000256" key="2">
    <source>
        <dbReference type="ARBA" id="ARBA00010941"/>
    </source>
</evidence>
<dbReference type="Gene3D" id="3.40.190.80">
    <property type="match status" value="1"/>
</dbReference>
<dbReference type="PIRSF" id="PIRSF500210">
    <property type="entry name" value="FBPtase"/>
    <property type="match status" value="1"/>
</dbReference>
<dbReference type="GO" id="GO:0030388">
    <property type="term" value="P:fructose 1,6-bisphosphate metabolic process"/>
    <property type="evidence" value="ECO:0007669"/>
    <property type="project" value="TreeGrafter"/>
</dbReference>
<feature type="domain" description="Fructose-1-6-bisphosphatase class I N-terminal" evidence="14">
    <location>
        <begin position="8"/>
        <end position="198"/>
    </location>
</feature>
<feature type="binding site" evidence="12">
    <location>
        <position position="275"/>
    </location>
    <ligand>
        <name>substrate</name>
    </ligand>
</feature>
<evidence type="ECO:0000259" key="14">
    <source>
        <dbReference type="Pfam" id="PF00316"/>
    </source>
</evidence>
<dbReference type="AlphaFoldDB" id="A0A832DNT1"/>
<evidence type="ECO:0000256" key="4">
    <source>
        <dbReference type="ARBA" id="ARBA00022490"/>
    </source>
</evidence>
<dbReference type="PANTHER" id="PTHR11556:SF35">
    <property type="entry name" value="SEDOHEPTULOSE-1,7-BISPHOSPHATASE, CHLOROPLASTIC"/>
    <property type="match status" value="1"/>
</dbReference>
<dbReference type="FunFam" id="3.40.190.80:FF:000001">
    <property type="entry name" value="Fructose-1,6-bisphosphatase class 1"/>
    <property type="match status" value="1"/>
</dbReference>
<comment type="caution">
    <text evidence="12">Lacks conserved residue(s) required for the propagation of feature annotation.</text>
</comment>
<evidence type="ECO:0000256" key="10">
    <source>
        <dbReference type="ARBA" id="ARBA00072069"/>
    </source>
</evidence>
<evidence type="ECO:0000256" key="5">
    <source>
        <dbReference type="ARBA" id="ARBA00022723"/>
    </source>
</evidence>
<proteinExistence type="inferred from homology"/>
<dbReference type="CDD" id="cd00354">
    <property type="entry name" value="FBPase"/>
    <property type="match status" value="1"/>
</dbReference>